<dbReference type="EMBL" id="JACHBC010000002">
    <property type="protein sequence ID" value="MBB5559881.1"/>
    <property type="molecule type" value="Genomic_DNA"/>
</dbReference>
<keyword evidence="2" id="KW-1185">Reference proteome</keyword>
<dbReference type="Proteomes" id="UP000528824">
    <property type="component" value="Unassembled WGS sequence"/>
</dbReference>
<proteinExistence type="predicted"/>
<organism evidence="1 2">
    <name type="scientific">Rhizobium lentis</name>
    <dbReference type="NCBI Taxonomy" id="1138194"/>
    <lineage>
        <taxon>Bacteria</taxon>
        <taxon>Pseudomonadati</taxon>
        <taxon>Pseudomonadota</taxon>
        <taxon>Alphaproteobacteria</taxon>
        <taxon>Hyphomicrobiales</taxon>
        <taxon>Rhizobiaceae</taxon>
        <taxon>Rhizobium/Agrobacterium group</taxon>
        <taxon>Rhizobium</taxon>
    </lineage>
</organism>
<dbReference type="AlphaFoldDB" id="A0A7W8XDS7"/>
<evidence type="ECO:0000313" key="2">
    <source>
        <dbReference type="Proteomes" id="UP000528824"/>
    </source>
</evidence>
<accession>A0A7W8XDS7</accession>
<comment type="caution">
    <text evidence="1">The sequence shown here is derived from an EMBL/GenBank/DDBJ whole genome shotgun (WGS) entry which is preliminary data.</text>
</comment>
<sequence>MKRLFEKKFLLCQVRLNKRNEMIPGENPAPPVLVYIPDQRGSHLAGEVLRTTGFDVRSVGTMPELKLALELLLCKVIVTITSKIGEVRTLSSLPVVNIQAFVLPNIDAASSEQAALFDRAAFLERVRTLADQR</sequence>
<dbReference type="RefSeq" id="WP_183914455.1">
    <property type="nucleotide sequence ID" value="NZ_JACHBB010000002.1"/>
</dbReference>
<evidence type="ECO:0000313" key="1">
    <source>
        <dbReference type="EMBL" id="MBB5559881.1"/>
    </source>
</evidence>
<protein>
    <submittedName>
        <fullName evidence="1">Uncharacterized protein</fullName>
    </submittedName>
</protein>
<reference evidence="1 2" key="1">
    <citation type="submission" date="2020-08" db="EMBL/GenBank/DDBJ databases">
        <title>Genomic Encyclopedia of Type Strains, Phase IV (KMG-V): Genome sequencing to study the core and pangenomes of soil and plant-associated prokaryotes.</title>
        <authorList>
            <person name="Whitman W."/>
        </authorList>
    </citation>
    <scope>NUCLEOTIDE SEQUENCE [LARGE SCALE GENOMIC DNA]</scope>
    <source>
        <strain evidence="1 2">SEMIA 4034</strain>
    </source>
</reference>
<gene>
    <name evidence="1" type="ORF">GGI59_001524</name>
</gene>
<name>A0A7W8XDS7_9HYPH</name>